<sequence>MTVELPVELVREIVELVARDWQFGDLAWVASLSLVCRAVQCWVHPILYHTVVIDQAQHAIFFDLIANKPSSFFSPMRHLTLLGSSSFPAMDLGRLLSCINARPVDVLTLDTMGLDTLCQAQATARSTQASFRPRGLFMLSHVSGKQWAQHAYALQHLTHLRLIEGTDWIAACESLPALSHICIETSSHWHGGPTGLDDFAWTMRRVLQFPKCVRVVVRFDISRLGIVETKQELWDGMRNALGALRDERMYLYSVREDERIAYERPRREWLRVCARESRAGVDPWNCGGRVYSIGDRDRADSDSNTET</sequence>
<evidence type="ECO:0008006" key="3">
    <source>
        <dbReference type="Google" id="ProtNLM"/>
    </source>
</evidence>
<organism evidence="1 2">
    <name type="scientific">Exidia glandulosa HHB12029</name>
    <dbReference type="NCBI Taxonomy" id="1314781"/>
    <lineage>
        <taxon>Eukaryota</taxon>
        <taxon>Fungi</taxon>
        <taxon>Dikarya</taxon>
        <taxon>Basidiomycota</taxon>
        <taxon>Agaricomycotina</taxon>
        <taxon>Agaricomycetes</taxon>
        <taxon>Auriculariales</taxon>
        <taxon>Exidiaceae</taxon>
        <taxon>Exidia</taxon>
    </lineage>
</organism>
<dbReference type="InParanoid" id="A0A165R1U9"/>
<name>A0A165R1U9_EXIGL</name>
<dbReference type="EMBL" id="KV425882">
    <property type="protein sequence ID" value="KZW04379.1"/>
    <property type="molecule type" value="Genomic_DNA"/>
</dbReference>
<dbReference type="Proteomes" id="UP000077266">
    <property type="component" value="Unassembled WGS sequence"/>
</dbReference>
<protein>
    <recommendedName>
        <fullName evidence="3">F-box domain-containing protein</fullName>
    </recommendedName>
</protein>
<accession>A0A165R1U9</accession>
<reference evidence="1 2" key="1">
    <citation type="journal article" date="2016" name="Mol. Biol. Evol.">
        <title>Comparative Genomics of Early-Diverging Mushroom-Forming Fungi Provides Insights into the Origins of Lignocellulose Decay Capabilities.</title>
        <authorList>
            <person name="Nagy L.G."/>
            <person name="Riley R."/>
            <person name="Tritt A."/>
            <person name="Adam C."/>
            <person name="Daum C."/>
            <person name="Floudas D."/>
            <person name="Sun H."/>
            <person name="Yadav J.S."/>
            <person name="Pangilinan J."/>
            <person name="Larsson K.H."/>
            <person name="Matsuura K."/>
            <person name="Barry K."/>
            <person name="Labutti K."/>
            <person name="Kuo R."/>
            <person name="Ohm R.A."/>
            <person name="Bhattacharya S.S."/>
            <person name="Shirouzu T."/>
            <person name="Yoshinaga Y."/>
            <person name="Martin F.M."/>
            <person name="Grigoriev I.V."/>
            <person name="Hibbett D.S."/>
        </authorList>
    </citation>
    <scope>NUCLEOTIDE SEQUENCE [LARGE SCALE GENOMIC DNA]</scope>
    <source>
        <strain evidence="1 2">HHB12029</strain>
    </source>
</reference>
<proteinExistence type="predicted"/>
<dbReference type="OrthoDB" id="3145912at2759"/>
<evidence type="ECO:0000313" key="1">
    <source>
        <dbReference type="EMBL" id="KZW04379.1"/>
    </source>
</evidence>
<evidence type="ECO:0000313" key="2">
    <source>
        <dbReference type="Proteomes" id="UP000077266"/>
    </source>
</evidence>
<gene>
    <name evidence="1" type="ORF">EXIGLDRAFT_758672</name>
</gene>
<keyword evidence="2" id="KW-1185">Reference proteome</keyword>
<dbReference type="AlphaFoldDB" id="A0A165R1U9"/>